<dbReference type="Proteomes" id="UP000219435">
    <property type="component" value="Unassembled WGS sequence"/>
</dbReference>
<dbReference type="CDD" id="cd09110">
    <property type="entry name" value="PLDc_CLS_1"/>
    <property type="match status" value="1"/>
</dbReference>
<dbReference type="PANTHER" id="PTHR21248">
    <property type="entry name" value="CARDIOLIPIN SYNTHASE"/>
    <property type="match status" value="1"/>
</dbReference>
<sequence length="458" mass="49659">MFAARHCDDFMSLAPDRTPRRRILESFLGVPFTDGNQVDVLRNGEEMFPALLEGIAASTRSIDLLWFAWRSGAVDGRLTDALASRAAAGVQVRVLLDAYGGRRISSDRLSSLRRAGCHVLSYRPLPSARPTVWNLRTHRRVLVCDEALAFTGGTGIADEWDGDGHHPGSWRDTGVRVAGPAVAGLRAAFAGPWFQTQARWAGGTPLTPADRCPPLCGEGTSAVQVLRSSSAPGWNDAALAVAALLQTASTRVRACTPYARLPHWLLTLVADTARRGVTVQLLVSGPHVDRPSVHLQAERQFQQLLDAGVEIWRYQPSLMHGKVLTVDRQLSMVGTTNLDVRSLTLNEQVCLLVDDPSVTAVLDSDFDEDLRASERVTDAGWKIRPVRRRVLEMAADALGRPLRGWGGAGLAGPRPHLVRSEDKHPSPQRGSRHGPSEEGHGRAGPRITVAGEHPPSAP</sequence>
<evidence type="ECO:0000259" key="2">
    <source>
        <dbReference type="PROSITE" id="PS50035"/>
    </source>
</evidence>
<evidence type="ECO:0000313" key="3">
    <source>
        <dbReference type="EMBL" id="SOC50075.1"/>
    </source>
</evidence>
<dbReference type="GO" id="GO:0030572">
    <property type="term" value="F:phosphatidyltransferase activity"/>
    <property type="evidence" value="ECO:0007669"/>
    <property type="project" value="UniProtKB-ARBA"/>
</dbReference>
<name>A0A285V7H7_9ACTN</name>
<dbReference type="InterPro" id="IPR001736">
    <property type="entry name" value="PLipase_D/transphosphatidylase"/>
</dbReference>
<proteinExistence type="predicted"/>
<evidence type="ECO:0000313" key="4">
    <source>
        <dbReference type="Proteomes" id="UP000219435"/>
    </source>
</evidence>
<dbReference type="Gene3D" id="3.30.870.10">
    <property type="entry name" value="Endonuclease Chain A"/>
    <property type="match status" value="2"/>
</dbReference>
<organism evidence="3 4">
    <name type="scientific">Blastococcus aggregatus</name>
    <dbReference type="NCBI Taxonomy" id="38502"/>
    <lineage>
        <taxon>Bacteria</taxon>
        <taxon>Bacillati</taxon>
        <taxon>Actinomycetota</taxon>
        <taxon>Actinomycetes</taxon>
        <taxon>Geodermatophilales</taxon>
        <taxon>Geodermatophilaceae</taxon>
        <taxon>Blastococcus</taxon>
    </lineage>
</organism>
<gene>
    <name evidence="3" type="ORF">SAMN05660748_2814</name>
</gene>
<dbReference type="SUPFAM" id="SSF56024">
    <property type="entry name" value="Phospholipase D/nuclease"/>
    <property type="match status" value="2"/>
</dbReference>
<accession>A0A285V7H7</accession>
<dbReference type="EMBL" id="OBQI01000004">
    <property type="protein sequence ID" value="SOC50075.1"/>
    <property type="molecule type" value="Genomic_DNA"/>
</dbReference>
<feature type="region of interest" description="Disordered" evidence="1">
    <location>
        <begin position="402"/>
        <end position="458"/>
    </location>
</feature>
<dbReference type="PROSITE" id="PS50035">
    <property type="entry name" value="PLD"/>
    <property type="match status" value="1"/>
</dbReference>
<dbReference type="InterPro" id="IPR025202">
    <property type="entry name" value="PLD-like_dom"/>
</dbReference>
<dbReference type="GO" id="GO:0032049">
    <property type="term" value="P:cardiolipin biosynthetic process"/>
    <property type="evidence" value="ECO:0007669"/>
    <property type="project" value="UniProtKB-ARBA"/>
</dbReference>
<protein>
    <submittedName>
        <fullName evidence="3">Cardiolipin synthase</fullName>
    </submittedName>
</protein>
<dbReference type="PANTHER" id="PTHR21248:SF22">
    <property type="entry name" value="PHOSPHOLIPASE D"/>
    <property type="match status" value="1"/>
</dbReference>
<feature type="domain" description="PLD phosphodiesterase" evidence="2">
    <location>
        <begin position="315"/>
        <end position="342"/>
    </location>
</feature>
<evidence type="ECO:0000256" key="1">
    <source>
        <dbReference type="SAM" id="MobiDB-lite"/>
    </source>
</evidence>
<dbReference type="Pfam" id="PF13091">
    <property type="entry name" value="PLDc_2"/>
    <property type="match status" value="2"/>
</dbReference>
<keyword evidence="4" id="KW-1185">Reference proteome</keyword>
<dbReference type="AlphaFoldDB" id="A0A285V7H7"/>
<reference evidence="4" key="1">
    <citation type="submission" date="2017-08" db="EMBL/GenBank/DDBJ databases">
        <authorList>
            <person name="Varghese N."/>
            <person name="Submissions S."/>
        </authorList>
    </citation>
    <scope>NUCLEOTIDE SEQUENCE [LARGE SCALE GENOMIC DNA]</scope>
    <source>
        <strain evidence="4">DSM 4725</strain>
    </source>
</reference>